<evidence type="ECO:0000256" key="3">
    <source>
        <dbReference type="SAM" id="SignalP"/>
    </source>
</evidence>
<dbReference type="PANTHER" id="PTHR30036">
    <property type="entry name" value="D-XYLOSE-BINDING PERIPLASMIC PROTEIN"/>
    <property type="match status" value="1"/>
</dbReference>
<proteinExistence type="inferred from homology"/>
<dbReference type="GO" id="GO:0030288">
    <property type="term" value="C:outer membrane-bounded periplasmic space"/>
    <property type="evidence" value="ECO:0007669"/>
    <property type="project" value="TreeGrafter"/>
</dbReference>
<dbReference type="PROSITE" id="PS51257">
    <property type="entry name" value="PROKAR_LIPOPROTEIN"/>
    <property type="match status" value="1"/>
</dbReference>
<dbReference type="InterPro" id="IPR028082">
    <property type="entry name" value="Peripla_BP_I"/>
</dbReference>
<dbReference type="GO" id="GO:0030246">
    <property type="term" value="F:carbohydrate binding"/>
    <property type="evidence" value="ECO:0007669"/>
    <property type="project" value="TreeGrafter"/>
</dbReference>
<dbReference type="Proteomes" id="UP000238701">
    <property type="component" value="Unassembled WGS sequence"/>
</dbReference>
<organism evidence="5 6">
    <name type="scientific">Candidatus Sulfotelmatobacter kueseliae</name>
    <dbReference type="NCBI Taxonomy" id="2042962"/>
    <lineage>
        <taxon>Bacteria</taxon>
        <taxon>Pseudomonadati</taxon>
        <taxon>Acidobacteriota</taxon>
        <taxon>Terriglobia</taxon>
        <taxon>Terriglobales</taxon>
        <taxon>Candidatus Korobacteraceae</taxon>
        <taxon>Candidatus Sulfotelmatobacter</taxon>
    </lineage>
</organism>
<dbReference type="EMBL" id="OMOD01000029">
    <property type="protein sequence ID" value="SPF34349.1"/>
    <property type="molecule type" value="Genomic_DNA"/>
</dbReference>
<accession>A0A2U3K413</accession>
<sequence>MFLSHRIFRRAALAFLLLFLLSCGSAHDSGEFYVLVSANLRIPYWKTAGAGFSAAAAQMKVHSDLKGPQTFDPKAERDALDQAVQKKVTGILLDVTDAVLLKDGIDKAIAAGIPVITIDSDAPASKRLFFIGTNNYQAGLMGGQRLAQELKGKGNVVVFTNPDQPNMQDRLTGYKAALARTPDIKITRVVDIQGDPRIAFDTTNQIIGKERDKVDAFVCLEAQSGKDVAGVLNSFHVTGKVVMAMDTDRETLDWIQKGGIAATIAQKPYTMAFVGLEMLDNLYHQKPATLDRDWSKDSLAPIPDFVDTGSALIDKSNVEAFIEAGKSLTSAPK</sequence>
<comment type="similarity">
    <text evidence="2">Belongs to the bacterial solute-binding protein 2 family.</text>
</comment>
<comment type="subcellular location">
    <subcellularLocation>
        <location evidence="1">Cell envelope</location>
    </subcellularLocation>
</comment>
<gene>
    <name evidence="5" type="ORF">SBA1_1240020</name>
</gene>
<evidence type="ECO:0000256" key="2">
    <source>
        <dbReference type="ARBA" id="ARBA00007639"/>
    </source>
</evidence>
<keyword evidence="3" id="KW-0732">Signal</keyword>
<name>A0A2U3K413_9BACT</name>
<evidence type="ECO:0000313" key="6">
    <source>
        <dbReference type="Proteomes" id="UP000238701"/>
    </source>
</evidence>
<dbReference type="Pfam" id="PF13407">
    <property type="entry name" value="Peripla_BP_4"/>
    <property type="match status" value="1"/>
</dbReference>
<evidence type="ECO:0000259" key="4">
    <source>
        <dbReference type="Pfam" id="PF13407"/>
    </source>
</evidence>
<dbReference type="InterPro" id="IPR050555">
    <property type="entry name" value="Bact_Solute-Bind_Prot2"/>
</dbReference>
<dbReference type="Gene3D" id="3.40.50.2300">
    <property type="match status" value="2"/>
</dbReference>
<feature type="domain" description="Periplasmic binding protein" evidence="4">
    <location>
        <begin position="35"/>
        <end position="282"/>
    </location>
</feature>
<feature type="signal peptide" evidence="3">
    <location>
        <begin position="1"/>
        <end position="28"/>
    </location>
</feature>
<dbReference type="SUPFAM" id="SSF53822">
    <property type="entry name" value="Periplasmic binding protein-like I"/>
    <property type="match status" value="1"/>
</dbReference>
<dbReference type="InterPro" id="IPR025997">
    <property type="entry name" value="SBP_2_dom"/>
</dbReference>
<dbReference type="AlphaFoldDB" id="A0A2U3K413"/>
<dbReference type="PANTHER" id="PTHR30036:SF7">
    <property type="entry name" value="ABC TRANSPORTER PERIPLASMIC-BINDING PROTEIN YPHF"/>
    <property type="match status" value="1"/>
</dbReference>
<dbReference type="OrthoDB" id="9800520at2"/>
<protein>
    <submittedName>
        <fullName evidence="5">Monosaccharide ABC transporter substrate-binding protein, CUT2 family</fullName>
    </submittedName>
</protein>
<evidence type="ECO:0000313" key="5">
    <source>
        <dbReference type="EMBL" id="SPF34349.1"/>
    </source>
</evidence>
<reference evidence="6" key="1">
    <citation type="submission" date="2018-02" db="EMBL/GenBank/DDBJ databases">
        <authorList>
            <person name="Hausmann B."/>
        </authorList>
    </citation>
    <scope>NUCLEOTIDE SEQUENCE [LARGE SCALE GENOMIC DNA]</scope>
    <source>
        <strain evidence="6">Peat soil MAG SbA1</strain>
    </source>
</reference>
<evidence type="ECO:0000256" key="1">
    <source>
        <dbReference type="ARBA" id="ARBA00004196"/>
    </source>
</evidence>
<feature type="chain" id="PRO_5015483537" evidence="3">
    <location>
        <begin position="29"/>
        <end position="333"/>
    </location>
</feature>